<feature type="domain" description="HTH lysR-type" evidence="6">
    <location>
        <begin position="3"/>
        <end position="60"/>
    </location>
</feature>
<dbReference type="RefSeq" id="WP_170175180.1">
    <property type="nucleotide sequence ID" value="NZ_RKRA01000001.1"/>
</dbReference>
<dbReference type="Proteomes" id="UP000280726">
    <property type="component" value="Unassembled WGS sequence"/>
</dbReference>
<dbReference type="PROSITE" id="PS50931">
    <property type="entry name" value="HTH_LYSR"/>
    <property type="match status" value="1"/>
</dbReference>
<dbReference type="InterPro" id="IPR000847">
    <property type="entry name" value="LysR_HTH_N"/>
</dbReference>
<sequence>MHLDLDCAESFAVLAQERHYGRAAARLHLTSPTLTKRIQRLERQLGVQLLLRGPGGVVALTAGGARLAAELGPLLAHEVRVRRASRGRGTTLVVGIPHDGDDDTLDEQLADVQKLVRLENPDVTMLRRRTPFPLMTTWLLDGRVDVQLTAGAVRHAAIRSTPIAAVSRIVAVGRRSALAEASSLAVDDVVDLPLLYDPGLPADFMEPFWLADVRPAAQARLVGIVARDSRAVLEHVLRDVGVMVLLPIQAAGVPPGVRLLPLAGLPPLVLHAATRMSDRRAAVHSVLEALRSLRGGMASPPEIADRPRRDRTPVRRTDHTTDDAAPRGTRG</sequence>
<evidence type="ECO:0000256" key="4">
    <source>
        <dbReference type="ARBA" id="ARBA00023163"/>
    </source>
</evidence>
<evidence type="ECO:0000313" key="7">
    <source>
        <dbReference type="EMBL" id="RPF26161.1"/>
    </source>
</evidence>
<keyword evidence="2" id="KW-0805">Transcription regulation</keyword>
<dbReference type="InterPro" id="IPR036388">
    <property type="entry name" value="WH-like_DNA-bd_sf"/>
</dbReference>
<dbReference type="InterPro" id="IPR005119">
    <property type="entry name" value="LysR_subst-bd"/>
</dbReference>
<proteinExistence type="inferred from homology"/>
<dbReference type="GO" id="GO:0003700">
    <property type="term" value="F:DNA-binding transcription factor activity"/>
    <property type="evidence" value="ECO:0007669"/>
    <property type="project" value="InterPro"/>
</dbReference>
<dbReference type="SUPFAM" id="SSF46785">
    <property type="entry name" value="Winged helix' DNA-binding domain"/>
    <property type="match status" value="1"/>
</dbReference>
<dbReference type="Gene3D" id="3.40.190.10">
    <property type="entry name" value="Periplasmic binding protein-like II"/>
    <property type="match status" value="2"/>
</dbReference>
<keyword evidence="3" id="KW-0238">DNA-binding</keyword>
<dbReference type="PRINTS" id="PR00039">
    <property type="entry name" value="HTHLYSR"/>
</dbReference>
<keyword evidence="8" id="KW-1185">Reference proteome</keyword>
<evidence type="ECO:0000256" key="5">
    <source>
        <dbReference type="SAM" id="MobiDB-lite"/>
    </source>
</evidence>
<gene>
    <name evidence="7" type="ORF">EDD32_0589</name>
</gene>
<protein>
    <submittedName>
        <fullName evidence="7">LysR family transcriptional regulator</fullName>
    </submittedName>
</protein>
<comment type="similarity">
    <text evidence="1">Belongs to the LysR transcriptional regulatory family.</text>
</comment>
<accession>A0A3N5A2T3</accession>
<feature type="compositionally biased region" description="Basic and acidic residues" evidence="5">
    <location>
        <begin position="303"/>
        <end position="325"/>
    </location>
</feature>
<comment type="caution">
    <text evidence="7">The sequence shown here is derived from an EMBL/GenBank/DDBJ whole genome shotgun (WGS) entry which is preliminary data.</text>
</comment>
<evidence type="ECO:0000256" key="3">
    <source>
        <dbReference type="ARBA" id="ARBA00023125"/>
    </source>
</evidence>
<evidence type="ECO:0000259" key="6">
    <source>
        <dbReference type="PROSITE" id="PS50931"/>
    </source>
</evidence>
<evidence type="ECO:0000313" key="8">
    <source>
        <dbReference type="Proteomes" id="UP000280726"/>
    </source>
</evidence>
<dbReference type="EMBL" id="RKRA01000001">
    <property type="protein sequence ID" value="RPF26161.1"/>
    <property type="molecule type" value="Genomic_DNA"/>
</dbReference>
<keyword evidence="4" id="KW-0804">Transcription</keyword>
<dbReference type="PANTHER" id="PTHR30346">
    <property type="entry name" value="TRANSCRIPTIONAL DUAL REGULATOR HCAR-RELATED"/>
    <property type="match status" value="1"/>
</dbReference>
<dbReference type="Pfam" id="PF03466">
    <property type="entry name" value="LysR_substrate"/>
    <property type="match status" value="1"/>
</dbReference>
<dbReference type="Gene3D" id="1.10.10.10">
    <property type="entry name" value="Winged helix-like DNA-binding domain superfamily/Winged helix DNA-binding domain"/>
    <property type="match status" value="1"/>
</dbReference>
<dbReference type="PANTHER" id="PTHR30346:SF0">
    <property type="entry name" value="HCA OPERON TRANSCRIPTIONAL ACTIVATOR HCAR"/>
    <property type="match status" value="1"/>
</dbReference>
<dbReference type="SUPFAM" id="SSF53850">
    <property type="entry name" value="Periplasmic binding protein-like II"/>
    <property type="match status" value="1"/>
</dbReference>
<organism evidence="7 8">
    <name type="scientific">Georgenia muralis</name>
    <dbReference type="NCBI Taxonomy" id="154117"/>
    <lineage>
        <taxon>Bacteria</taxon>
        <taxon>Bacillati</taxon>
        <taxon>Actinomycetota</taxon>
        <taxon>Actinomycetes</taxon>
        <taxon>Micrococcales</taxon>
        <taxon>Bogoriellaceae</taxon>
        <taxon>Georgenia</taxon>
    </lineage>
</organism>
<dbReference type="AlphaFoldDB" id="A0A3N5A2T3"/>
<evidence type="ECO:0000256" key="1">
    <source>
        <dbReference type="ARBA" id="ARBA00009437"/>
    </source>
</evidence>
<dbReference type="InterPro" id="IPR036390">
    <property type="entry name" value="WH_DNA-bd_sf"/>
</dbReference>
<dbReference type="GO" id="GO:0032993">
    <property type="term" value="C:protein-DNA complex"/>
    <property type="evidence" value="ECO:0007669"/>
    <property type="project" value="TreeGrafter"/>
</dbReference>
<feature type="region of interest" description="Disordered" evidence="5">
    <location>
        <begin position="297"/>
        <end position="331"/>
    </location>
</feature>
<evidence type="ECO:0000256" key="2">
    <source>
        <dbReference type="ARBA" id="ARBA00023015"/>
    </source>
</evidence>
<name>A0A3N5A2T3_9MICO</name>
<reference evidence="7 8" key="1">
    <citation type="submission" date="2018-11" db="EMBL/GenBank/DDBJ databases">
        <title>Sequencing the genomes of 1000 actinobacteria strains.</title>
        <authorList>
            <person name="Klenk H.-P."/>
        </authorList>
    </citation>
    <scope>NUCLEOTIDE SEQUENCE [LARGE SCALE GENOMIC DNA]</scope>
    <source>
        <strain evidence="7 8">DSM 14418</strain>
    </source>
</reference>
<dbReference type="GO" id="GO:0003677">
    <property type="term" value="F:DNA binding"/>
    <property type="evidence" value="ECO:0007669"/>
    <property type="project" value="UniProtKB-KW"/>
</dbReference>
<dbReference type="Pfam" id="PF00126">
    <property type="entry name" value="HTH_1"/>
    <property type="match status" value="1"/>
</dbReference>